<feature type="transmembrane region" description="Helical" evidence="1">
    <location>
        <begin position="12"/>
        <end position="30"/>
    </location>
</feature>
<feature type="transmembrane region" description="Helical" evidence="1">
    <location>
        <begin position="76"/>
        <end position="97"/>
    </location>
</feature>
<gene>
    <name evidence="2" type="ORF">ACFQ4C_01580</name>
</gene>
<keyword evidence="1" id="KW-0812">Transmembrane</keyword>
<comment type="caution">
    <text evidence="2">The sequence shown here is derived from an EMBL/GenBank/DDBJ whole genome shotgun (WGS) entry which is preliminary data.</text>
</comment>
<keyword evidence="1" id="KW-1133">Transmembrane helix</keyword>
<sequence>MPKLFYLKHWQIILLIYGPAMAFAVGFWVIQDKILIATLQFLRGFWIQTGLVIWFWEVGHFLSRRSRKIKVWELPLFKVSLLAMVFIECLDLITLLQQFFSPSSLHKIPLDGLSDRFLLLLLLAIFYRAYFITRYLKNQPLDQRYTGPLAPVFVALLLSPIGIIVLQPQLNHLALRHGSKTVGL</sequence>
<keyword evidence="1" id="KW-0472">Membrane</keyword>
<proteinExistence type="predicted"/>
<protein>
    <submittedName>
        <fullName evidence="2">Uncharacterized protein</fullName>
    </submittedName>
</protein>
<reference evidence="3" key="1">
    <citation type="journal article" date="2019" name="Int. J. Syst. Evol. Microbiol.">
        <title>The Global Catalogue of Microorganisms (GCM) 10K type strain sequencing project: providing services to taxonomists for standard genome sequencing and annotation.</title>
        <authorList>
            <consortium name="The Broad Institute Genomics Platform"/>
            <consortium name="The Broad Institute Genome Sequencing Center for Infectious Disease"/>
            <person name="Wu L."/>
            <person name="Ma J."/>
        </authorList>
    </citation>
    <scope>NUCLEOTIDE SEQUENCE [LARGE SCALE GENOMIC DNA]</scope>
    <source>
        <strain evidence="3">CCUG 55608</strain>
    </source>
</reference>
<organism evidence="2 3">
    <name type="scientific">Larkinella insperata</name>
    <dbReference type="NCBI Taxonomy" id="332158"/>
    <lineage>
        <taxon>Bacteria</taxon>
        <taxon>Pseudomonadati</taxon>
        <taxon>Bacteroidota</taxon>
        <taxon>Cytophagia</taxon>
        <taxon>Cytophagales</taxon>
        <taxon>Spirosomataceae</taxon>
        <taxon>Larkinella</taxon>
    </lineage>
</organism>
<feature type="transmembrane region" description="Helical" evidence="1">
    <location>
        <begin position="36"/>
        <end position="56"/>
    </location>
</feature>
<keyword evidence="3" id="KW-1185">Reference proteome</keyword>
<feature type="transmembrane region" description="Helical" evidence="1">
    <location>
        <begin position="117"/>
        <end position="136"/>
    </location>
</feature>
<evidence type="ECO:0000256" key="1">
    <source>
        <dbReference type="SAM" id="Phobius"/>
    </source>
</evidence>
<evidence type="ECO:0000313" key="3">
    <source>
        <dbReference type="Proteomes" id="UP001597116"/>
    </source>
</evidence>
<name>A0ABW3QJ61_9BACT</name>
<accession>A0ABW3QJ61</accession>
<dbReference type="Proteomes" id="UP001597116">
    <property type="component" value="Unassembled WGS sequence"/>
</dbReference>
<feature type="transmembrane region" description="Helical" evidence="1">
    <location>
        <begin position="148"/>
        <end position="166"/>
    </location>
</feature>
<dbReference type="RefSeq" id="WP_265990452.1">
    <property type="nucleotide sequence ID" value="NZ_CP110973.1"/>
</dbReference>
<dbReference type="EMBL" id="JBHTLP010000001">
    <property type="protein sequence ID" value="MFD1139775.1"/>
    <property type="molecule type" value="Genomic_DNA"/>
</dbReference>
<evidence type="ECO:0000313" key="2">
    <source>
        <dbReference type="EMBL" id="MFD1139775.1"/>
    </source>
</evidence>